<dbReference type="AlphaFoldDB" id="A0AA87ZF52"/>
<feature type="non-terminal residue" evidence="8">
    <location>
        <position position="790"/>
    </location>
</feature>
<dbReference type="InterPro" id="IPR055414">
    <property type="entry name" value="LRR_R13L4/SHOC2-like"/>
</dbReference>
<dbReference type="Proteomes" id="UP001187192">
    <property type="component" value="Unassembled WGS sequence"/>
</dbReference>
<protein>
    <submittedName>
        <fullName evidence="8">Uncharacterized protein</fullName>
    </submittedName>
</protein>
<dbReference type="InterPro" id="IPR044974">
    <property type="entry name" value="Disease_R_plants"/>
</dbReference>
<dbReference type="InterPro" id="IPR027417">
    <property type="entry name" value="P-loop_NTPase"/>
</dbReference>
<dbReference type="Pfam" id="PF23598">
    <property type="entry name" value="LRR_14"/>
    <property type="match status" value="1"/>
</dbReference>
<feature type="domain" description="Disease resistance N-terminal" evidence="5">
    <location>
        <begin position="14"/>
        <end position="102"/>
    </location>
</feature>
<dbReference type="EMBL" id="BTGU01006799">
    <property type="protein sequence ID" value="GMN23556.1"/>
    <property type="molecule type" value="Genomic_DNA"/>
</dbReference>
<dbReference type="GO" id="GO:0043531">
    <property type="term" value="F:ADP binding"/>
    <property type="evidence" value="ECO:0007669"/>
    <property type="project" value="InterPro"/>
</dbReference>
<dbReference type="Gene3D" id="1.20.5.4130">
    <property type="match status" value="1"/>
</dbReference>
<evidence type="ECO:0000259" key="7">
    <source>
        <dbReference type="Pfam" id="PF23598"/>
    </source>
</evidence>
<dbReference type="Gene3D" id="3.80.10.10">
    <property type="entry name" value="Ribonuclease Inhibitor"/>
    <property type="match status" value="1"/>
</dbReference>
<dbReference type="GO" id="GO:0098542">
    <property type="term" value="P:defense response to other organism"/>
    <property type="evidence" value="ECO:0007669"/>
    <property type="project" value="TreeGrafter"/>
</dbReference>
<keyword evidence="3" id="KW-0611">Plant defense</keyword>
<evidence type="ECO:0000259" key="4">
    <source>
        <dbReference type="Pfam" id="PF00931"/>
    </source>
</evidence>
<evidence type="ECO:0000313" key="8">
    <source>
        <dbReference type="EMBL" id="GMN23556.1"/>
    </source>
</evidence>
<dbReference type="InterPro" id="IPR036388">
    <property type="entry name" value="WH-like_DNA-bd_sf"/>
</dbReference>
<keyword evidence="9" id="KW-1185">Reference proteome</keyword>
<dbReference type="Gene3D" id="1.10.10.10">
    <property type="entry name" value="Winged helix-like DNA-binding domain superfamily/Winged helix DNA-binding domain"/>
    <property type="match status" value="1"/>
</dbReference>
<gene>
    <name evidence="8" type="ORF">TIFTF001_049094</name>
</gene>
<dbReference type="InterPro" id="IPR038005">
    <property type="entry name" value="RX-like_CC"/>
</dbReference>
<proteinExistence type="predicted"/>
<evidence type="ECO:0000256" key="3">
    <source>
        <dbReference type="ARBA" id="ARBA00022821"/>
    </source>
</evidence>
<dbReference type="Pfam" id="PF23559">
    <property type="entry name" value="WHD_DRP"/>
    <property type="match status" value="1"/>
</dbReference>
<dbReference type="InterPro" id="IPR002182">
    <property type="entry name" value="NB-ARC"/>
</dbReference>
<feature type="domain" description="Disease resistance protein winged helix" evidence="6">
    <location>
        <begin position="440"/>
        <end position="509"/>
    </location>
</feature>
<dbReference type="Gene3D" id="1.10.8.430">
    <property type="entry name" value="Helical domain of apoptotic protease-activating factors"/>
    <property type="match status" value="1"/>
</dbReference>
<comment type="caution">
    <text evidence="8">The sequence shown here is derived from an EMBL/GenBank/DDBJ whole genome shotgun (WGS) entry which is preliminary data.</text>
</comment>
<dbReference type="FunFam" id="3.40.50.300:FF:001091">
    <property type="entry name" value="Probable disease resistance protein At1g61300"/>
    <property type="match status" value="1"/>
</dbReference>
<evidence type="ECO:0000256" key="1">
    <source>
        <dbReference type="ARBA" id="ARBA00022737"/>
    </source>
</evidence>
<dbReference type="InterPro" id="IPR042197">
    <property type="entry name" value="Apaf_helical"/>
</dbReference>
<reference evidence="8" key="1">
    <citation type="submission" date="2023-07" db="EMBL/GenBank/DDBJ databases">
        <title>draft genome sequence of fig (Ficus carica).</title>
        <authorList>
            <person name="Takahashi T."/>
            <person name="Nishimura K."/>
        </authorList>
    </citation>
    <scope>NUCLEOTIDE SEQUENCE</scope>
</reference>
<dbReference type="InterPro" id="IPR032675">
    <property type="entry name" value="LRR_dom_sf"/>
</dbReference>
<dbReference type="InterPro" id="IPR058922">
    <property type="entry name" value="WHD_DRP"/>
</dbReference>
<feature type="domain" description="NB-ARC" evidence="4">
    <location>
        <begin position="179"/>
        <end position="353"/>
    </location>
</feature>
<dbReference type="InterPro" id="IPR041118">
    <property type="entry name" value="Rx_N"/>
</dbReference>
<dbReference type="Pfam" id="PF18052">
    <property type="entry name" value="Rx_N"/>
    <property type="match status" value="1"/>
</dbReference>
<dbReference type="Pfam" id="PF00931">
    <property type="entry name" value="NB-ARC"/>
    <property type="match status" value="1"/>
</dbReference>
<dbReference type="SUPFAM" id="SSF52058">
    <property type="entry name" value="L domain-like"/>
    <property type="match status" value="1"/>
</dbReference>
<dbReference type="FunFam" id="1.10.10.10:FF:000322">
    <property type="entry name" value="Probable disease resistance protein At1g63360"/>
    <property type="match status" value="1"/>
</dbReference>
<dbReference type="SUPFAM" id="SSF52540">
    <property type="entry name" value="P-loop containing nucleoside triphosphate hydrolases"/>
    <property type="match status" value="1"/>
</dbReference>
<accession>A0AA87ZF52</accession>
<dbReference type="PANTHER" id="PTHR23155">
    <property type="entry name" value="DISEASE RESISTANCE PROTEIN RP"/>
    <property type="match status" value="1"/>
</dbReference>
<evidence type="ECO:0000259" key="6">
    <source>
        <dbReference type="Pfam" id="PF23559"/>
    </source>
</evidence>
<sequence length="790" mass="90192">MDLAGGSEISTARAIEKLVSLLTEESRLIRGVDKSEVESLKNELEVIRVFLRDADARSEKDELSDAVKVWLLQSKEVAELIEDVVDEYILKVAQRQHQRGFINFLGRVGRLIGTLNNHLRLSSNIQNIKEMLYEIKRQGQAYGIGRLSRKRVAIAQRYQDRLINRPFMESIVGIDFAANELMQRLVEGASGNLIISLVGIGGIGKTTLAQKVYNNGVIRGHFDCLAWITVSQSYNLEHLLRIMVRKIGAAGNHDVWDLSIMRGDELIATLRQYLQLKRYLFVFDDVWQEEFWQEVGHALPDNEAGSRVIITTRSDTVATFFETISLTHVHRVEPLSEELSWELFCSRAFPHELEQHCPPELEHLSQEIIRMCQGLPLVIVAVAGLLSTKEKTVLEWQKLLDNFHVELTSNPHLSRVSKILALSFHDLPYYLKMCFLYFSIFDVDSLIPYEKLLKLWIAEGFVQAVGGKTLEEVAEEYLNELIRRNLVQACEGFYGLEKFCRLHDSMHDITRQKADELSFCWIRNDSNSGFRGKSRRLSISNNIEENFLETIEDSGVRSVFLSNLLSLNNSFLVPLFRKYKLLALLDFENVPLERLPEEVGNLFHLKYLSLKNTKVKKLPKSVGKLRNLQTLDVRNTLLVELPIEIKMLRNLRHLLASGYDSNISMDSTQGVRIKEGIGYLESLQTLMTVEASLTGVDLKKELEKLRGLRKLGITRLTAKVVNALCPSIEKMNHLEYLSLHATTSHEILDLQTISSPPPYLHRLVLRGLLQTFPNWISSLQNLSMLCLSLS</sequence>
<dbReference type="Gene3D" id="3.40.50.300">
    <property type="entry name" value="P-loop containing nucleotide triphosphate hydrolases"/>
    <property type="match status" value="1"/>
</dbReference>
<evidence type="ECO:0000256" key="2">
    <source>
        <dbReference type="ARBA" id="ARBA00022741"/>
    </source>
</evidence>
<evidence type="ECO:0000259" key="5">
    <source>
        <dbReference type="Pfam" id="PF18052"/>
    </source>
</evidence>
<name>A0AA87ZF52_FICCA</name>
<evidence type="ECO:0000313" key="9">
    <source>
        <dbReference type="Proteomes" id="UP001187192"/>
    </source>
</evidence>
<dbReference type="PRINTS" id="PR00364">
    <property type="entry name" value="DISEASERSIST"/>
</dbReference>
<feature type="domain" description="Disease resistance R13L4/SHOC-2-like LRR" evidence="7">
    <location>
        <begin position="568"/>
        <end position="789"/>
    </location>
</feature>
<organism evidence="8 9">
    <name type="scientific">Ficus carica</name>
    <name type="common">Common fig</name>
    <dbReference type="NCBI Taxonomy" id="3494"/>
    <lineage>
        <taxon>Eukaryota</taxon>
        <taxon>Viridiplantae</taxon>
        <taxon>Streptophyta</taxon>
        <taxon>Embryophyta</taxon>
        <taxon>Tracheophyta</taxon>
        <taxon>Spermatophyta</taxon>
        <taxon>Magnoliopsida</taxon>
        <taxon>eudicotyledons</taxon>
        <taxon>Gunneridae</taxon>
        <taxon>Pentapetalae</taxon>
        <taxon>rosids</taxon>
        <taxon>fabids</taxon>
        <taxon>Rosales</taxon>
        <taxon>Moraceae</taxon>
        <taxon>Ficeae</taxon>
        <taxon>Ficus</taxon>
    </lineage>
</organism>
<keyword evidence="2" id="KW-0547">Nucleotide-binding</keyword>
<dbReference type="CDD" id="cd14798">
    <property type="entry name" value="RX-CC_like"/>
    <property type="match status" value="1"/>
</dbReference>
<dbReference type="PANTHER" id="PTHR23155:SF1052">
    <property type="entry name" value="DISEASE RESISTANCE PROTEIN RPM1"/>
    <property type="match status" value="1"/>
</dbReference>
<keyword evidence="1" id="KW-0677">Repeat</keyword>